<dbReference type="PANTHER" id="PTHR37483:SF1">
    <property type="entry name" value="UPF0125 PROTEIN RATB"/>
    <property type="match status" value="1"/>
</dbReference>
<evidence type="ECO:0000256" key="1">
    <source>
        <dbReference type="ARBA" id="ARBA00010645"/>
    </source>
</evidence>
<sequence length="107" mass="12152">MDHEPDPICVEVAYATADEQIILSMQARSGITVAEAIRRSGIQQRFPEIDLARQKVGIFSRPAELTQRLRHKDRVEIYRPLLADPKEMRRRRAARTGAAGRASSARR</sequence>
<reference evidence="4 5" key="1">
    <citation type="submission" date="2006-02" db="EMBL/GenBank/DDBJ databases">
        <authorList>
            <person name="Waterbury J."/>
            <person name="Ferriera S."/>
            <person name="Johnson J."/>
            <person name="Kravitz S."/>
            <person name="Halpern A."/>
            <person name="Remington K."/>
            <person name="Beeson K."/>
            <person name="Tran B."/>
            <person name="Rogers Y.-H."/>
            <person name="Friedman R."/>
            <person name="Venter J.C."/>
        </authorList>
    </citation>
    <scope>NUCLEOTIDE SEQUENCE [LARGE SCALE GENOMIC DNA]</scope>
    <source>
        <strain evidence="4 5">Nb-231</strain>
    </source>
</reference>
<evidence type="ECO:0000256" key="2">
    <source>
        <dbReference type="HAMAP-Rule" id="MF_00460"/>
    </source>
</evidence>
<comment type="caution">
    <text evidence="4">The sequence shown here is derived from an EMBL/GenBank/DDBJ whole genome shotgun (WGS) entry which is preliminary data.</text>
</comment>
<dbReference type="Proteomes" id="UP000003374">
    <property type="component" value="Unassembled WGS sequence"/>
</dbReference>
<keyword evidence="5" id="KW-1185">Reference proteome</keyword>
<evidence type="ECO:0000256" key="3">
    <source>
        <dbReference type="SAM" id="MobiDB-lite"/>
    </source>
</evidence>
<dbReference type="NCBIfam" id="NF002490">
    <property type="entry name" value="PRK01777.1"/>
    <property type="match status" value="1"/>
</dbReference>
<dbReference type="RefSeq" id="WP_004998992.1">
    <property type="nucleotide sequence ID" value="NZ_CH672427.1"/>
</dbReference>
<feature type="compositionally biased region" description="Low complexity" evidence="3">
    <location>
        <begin position="95"/>
        <end position="107"/>
    </location>
</feature>
<accession>A4BRW8</accession>
<protein>
    <recommendedName>
        <fullName evidence="2">UPF0125 protein NB231_01014</fullName>
    </recommendedName>
</protein>
<dbReference type="HOGENOM" id="CLU_150721_1_0_6"/>
<dbReference type="HAMAP" id="MF_00460">
    <property type="entry name" value="UPF0125_RnfH"/>
    <property type="match status" value="1"/>
</dbReference>
<dbReference type="InterPro" id="IPR005346">
    <property type="entry name" value="RnfH"/>
</dbReference>
<organism evidence="4 5">
    <name type="scientific">Nitrococcus mobilis Nb-231</name>
    <dbReference type="NCBI Taxonomy" id="314278"/>
    <lineage>
        <taxon>Bacteria</taxon>
        <taxon>Pseudomonadati</taxon>
        <taxon>Pseudomonadota</taxon>
        <taxon>Gammaproteobacteria</taxon>
        <taxon>Chromatiales</taxon>
        <taxon>Ectothiorhodospiraceae</taxon>
        <taxon>Nitrococcus</taxon>
    </lineage>
</organism>
<dbReference type="Gene3D" id="3.10.20.280">
    <property type="entry name" value="RnfH-like"/>
    <property type="match status" value="1"/>
</dbReference>
<feature type="region of interest" description="Disordered" evidence="3">
    <location>
        <begin position="86"/>
        <end position="107"/>
    </location>
</feature>
<dbReference type="InterPro" id="IPR016155">
    <property type="entry name" value="Mopterin_synth/thiamin_S_b"/>
</dbReference>
<dbReference type="PANTHER" id="PTHR37483">
    <property type="entry name" value="UPF0125 PROTEIN RATB"/>
    <property type="match status" value="1"/>
</dbReference>
<dbReference type="eggNOG" id="COG2914">
    <property type="taxonomic scope" value="Bacteria"/>
</dbReference>
<evidence type="ECO:0000313" key="5">
    <source>
        <dbReference type="Proteomes" id="UP000003374"/>
    </source>
</evidence>
<proteinExistence type="inferred from homology"/>
<dbReference type="InterPro" id="IPR037021">
    <property type="entry name" value="RnfH_sf"/>
</dbReference>
<dbReference type="STRING" id="314278.NB231_01014"/>
<gene>
    <name evidence="4" type="ORF">NB231_01014</name>
</gene>
<dbReference type="SUPFAM" id="SSF54285">
    <property type="entry name" value="MoaD/ThiS"/>
    <property type="match status" value="1"/>
</dbReference>
<evidence type="ECO:0000313" key="4">
    <source>
        <dbReference type="EMBL" id="EAR21447.1"/>
    </source>
</evidence>
<dbReference type="EMBL" id="AAOF01000008">
    <property type="protein sequence ID" value="EAR21447.1"/>
    <property type="molecule type" value="Genomic_DNA"/>
</dbReference>
<name>A4BRW8_9GAMM</name>
<comment type="similarity">
    <text evidence="1 2">Belongs to the UPF0125 (RnfH) family.</text>
</comment>
<dbReference type="AlphaFoldDB" id="A4BRW8"/>
<dbReference type="OrthoDB" id="9796575at2"/>
<dbReference type="Pfam" id="PF03658">
    <property type="entry name" value="Ub-RnfH"/>
    <property type="match status" value="1"/>
</dbReference>